<reference evidence="2" key="1">
    <citation type="journal article" date="2011" name="Nat. Biotechnol.">
        <title>The genomic sequence of the Chinese hamster ovary (CHO)-K1 cell line.</title>
        <authorList>
            <person name="Xu X."/>
            <person name="Nagarajan H."/>
            <person name="Lewis N.E."/>
            <person name="Pan S."/>
            <person name="Cai Z."/>
            <person name="Liu X."/>
            <person name="Chen W."/>
            <person name="Xie M."/>
            <person name="Wang W."/>
            <person name="Hammond S."/>
            <person name="Andersen M.R."/>
            <person name="Neff N."/>
            <person name="Passarelli B."/>
            <person name="Koh W."/>
            <person name="Fan H.C."/>
            <person name="Wang J."/>
            <person name="Gui Y."/>
            <person name="Lee K.H."/>
            <person name="Betenbaugh M.J."/>
            <person name="Quake S.R."/>
            <person name="Famili I."/>
            <person name="Palsson B.O."/>
            <person name="Wang J."/>
        </authorList>
    </citation>
    <scope>NUCLEOTIDE SEQUENCE [LARGE SCALE GENOMIC DNA]</scope>
    <source>
        <strain evidence="2">CHO K1 cell line</strain>
    </source>
</reference>
<dbReference type="Proteomes" id="UP000001075">
    <property type="component" value="Unassembled WGS sequence"/>
</dbReference>
<dbReference type="EMBL" id="JH000563">
    <property type="protein sequence ID" value="EGW12291.1"/>
    <property type="molecule type" value="Genomic_DNA"/>
</dbReference>
<evidence type="ECO:0000313" key="2">
    <source>
        <dbReference type="Proteomes" id="UP000001075"/>
    </source>
</evidence>
<gene>
    <name evidence="1" type="ORF">I79_012505</name>
</gene>
<accession>G3HP04</accession>
<sequence>MMTYQNPFDTQQPLPCGLALPLHKNISWDFAHPINSAIPESTVMGPSRNQPVKYNYCTGCLLDITTSGSDYSLCILEVISRVFARANFLPLQQIKSLGYKLISCLFPKVFIQIRIQCSFKTVCRSHLSALSKAKT</sequence>
<dbReference type="InParanoid" id="G3HP04"/>
<evidence type="ECO:0000313" key="1">
    <source>
        <dbReference type="EMBL" id="EGW12291.1"/>
    </source>
</evidence>
<name>G3HP04_CRIGR</name>
<dbReference type="AlphaFoldDB" id="G3HP04"/>
<proteinExistence type="predicted"/>
<protein>
    <submittedName>
        <fullName evidence="1">Uncharacterized protein</fullName>
    </submittedName>
</protein>
<organism evidence="1 2">
    <name type="scientific">Cricetulus griseus</name>
    <name type="common">Chinese hamster</name>
    <name type="synonym">Cricetulus barabensis griseus</name>
    <dbReference type="NCBI Taxonomy" id="10029"/>
    <lineage>
        <taxon>Eukaryota</taxon>
        <taxon>Metazoa</taxon>
        <taxon>Chordata</taxon>
        <taxon>Craniata</taxon>
        <taxon>Vertebrata</taxon>
        <taxon>Euteleostomi</taxon>
        <taxon>Mammalia</taxon>
        <taxon>Eutheria</taxon>
        <taxon>Euarchontoglires</taxon>
        <taxon>Glires</taxon>
        <taxon>Rodentia</taxon>
        <taxon>Myomorpha</taxon>
        <taxon>Muroidea</taxon>
        <taxon>Cricetidae</taxon>
        <taxon>Cricetinae</taxon>
        <taxon>Cricetulus</taxon>
    </lineage>
</organism>